<dbReference type="Proteomes" id="UP000818266">
    <property type="component" value="Unassembled WGS sequence"/>
</dbReference>
<name>A0A9E5MLE8_9MICO</name>
<dbReference type="OrthoDB" id="1683430at2"/>
<dbReference type="Pfam" id="PF03551">
    <property type="entry name" value="PadR"/>
    <property type="match status" value="1"/>
</dbReference>
<dbReference type="Gene3D" id="1.10.10.10">
    <property type="entry name" value="Winged helix-like DNA-binding domain superfamily/Winged helix DNA-binding domain"/>
    <property type="match status" value="1"/>
</dbReference>
<accession>A0A9E5MLE8</accession>
<dbReference type="PANTHER" id="PTHR43252:SF2">
    <property type="entry name" value="TRANSCRIPTION REGULATOR, PADR-LIKE FAMILY"/>
    <property type="match status" value="1"/>
</dbReference>
<dbReference type="InterPro" id="IPR011991">
    <property type="entry name" value="ArsR-like_HTH"/>
</dbReference>
<proteinExistence type="predicted"/>
<dbReference type="InterPro" id="IPR036388">
    <property type="entry name" value="WH-like_DNA-bd_sf"/>
</dbReference>
<keyword evidence="3" id="KW-1185">Reference proteome</keyword>
<dbReference type="CDD" id="cd00090">
    <property type="entry name" value="HTH_ARSR"/>
    <property type="match status" value="1"/>
</dbReference>
<dbReference type="EMBL" id="VIKT02000027">
    <property type="protein sequence ID" value="NHF63976.1"/>
    <property type="molecule type" value="Genomic_DNA"/>
</dbReference>
<dbReference type="AlphaFoldDB" id="A0A9E5MLE8"/>
<evidence type="ECO:0000259" key="1">
    <source>
        <dbReference type="Pfam" id="PF03551"/>
    </source>
</evidence>
<dbReference type="InterPro" id="IPR036390">
    <property type="entry name" value="WH_DNA-bd_sf"/>
</dbReference>
<protein>
    <submittedName>
        <fullName evidence="2">PadR family transcriptional regulator</fullName>
    </submittedName>
</protein>
<comment type="caution">
    <text evidence="2">The sequence shown here is derived from an EMBL/GenBank/DDBJ whole genome shotgun (WGS) entry which is preliminary data.</text>
</comment>
<dbReference type="PANTHER" id="PTHR43252">
    <property type="entry name" value="TRANSCRIPTIONAL REGULATOR YQJI"/>
    <property type="match status" value="1"/>
</dbReference>
<evidence type="ECO:0000313" key="3">
    <source>
        <dbReference type="Proteomes" id="UP000818266"/>
    </source>
</evidence>
<dbReference type="SUPFAM" id="SSF46785">
    <property type="entry name" value="Winged helix' DNA-binding domain"/>
    <property type="match status" value="1"/>
</dbReference>
<dbReference type="InterPro" id="IPR005149">
    <property type="entry name" value="Tscrpt_reg_PadR_N"/>
</dbReference>
<reference evidence="2 3" key="1">
    <citation type="submission" date="2020-03" db="EMBL/GenBank/DDBJ databases">
        <title>Chryseoglobus sp. isolated from a deep-sea seamount.</title>
        <authorList>
            <person name="Zhang D.-C."/>
        </authorList>
    </citation>
    <scope>NUCLEOTIDE SEQUENCE [LARGE SCALE GENOMIC DNA]</scope>
    <source>
        <strain evidence="2 3">KN1116</strain>
    </source>
</reference>
<sequence>MRSATNPRFDLWEAMEGLREQFGPRMEAMMGHADIRSAVLVALLDGPKNGHQVMQAIGDRMPGSRTPSAGAVYPMLQQLTDEGLVSSEQHDERRVYSLTEAGHAVAAEASESMHDSGRDHGWESRMPRFGEHSRALPKSGVKLAQAASQVAQSGTVEQQERAAKLLDETRRALYAILAEG</sequence>
<dbReference type="RefSeq" id="WP_152584182.1">
    <property type="nucleotide sequence ID" value="NZ_JAVJPO010000022.1"/>
</dbReference>
<gene>
    <name evidence="2" type="ORF">FK219_012150</name>
</gene>
<evidence type="ECO:0000313" key="2">
    <source>
        <dbReference type="EMBL" id="NHF63976.1"/>
    </source>
</evidence>
<organism evidence="2 3">
    <name type="scientific">Microcella pacifica</name>
    <dbReference type="NCBI Taxonomy" id="2591847"/>
    <lineage>
        <taxon>Bacteria</taxon>
        <taxon>Bacillati</taxon>
        <taxon>Actinomycetota</taxon>
        <taxon>Actinomycetes</taxon>
        <taxon>Micrococcales</taxon>
        <taxon>Microbacteriaceae</taxon>
        <taxon>Microcella</taxon>
    </lineage>
</organism>
<feature type="domain" description="Transcription regulator PadR N-terminal" evidence="1">
    <location>
        <begin position="39"/>
        <end position="107"/>
    </location>
</feature>